<keyword evidence="6" id="KW-0808">Transferase</keyword>
<keyword evidence="4" id="KW-1003">Cell membrane</keyword>
<dbReference type="PRINTS" id="PR00344">
    <property type="entry name" value="BCTRLSENSOR"/>
</dbReference>
<feature type="domain" description="Histidine kinase" evidence="13">
    <location>
        <begin position="275"/>
        <end position="472"/>
    </location>
</feature>
<dbReference type="EMBL" id="JACXAI010000038">
    <property type="protein sequence ID" value="MBD1382889.1"/>
    <property type="molecule type" value="Genomic_DNA"/>
</dbReference>
<dbReference type="PANTHER" id="PTHR34220:SF7">
    <property type="entry name" value="SENSOR HISTIDINE KINASE YPDA"/>
    <property type="match status" value="1"/>
</dbReference>
<keyword evidence="8 15" id="KW-0418">Kinase</keyword>
<evidence type="ECO:0000256" key="4">
    <source>
        <dbReference type="ARBA" id="ARBA00022475"/>
    </source>
</evidence>
<dbReference type="PROSITE" id="PS50885">
    <property type="entry name" value="HAMP"/>
    <property type="match status" value="1"/>
</dbReference>
<keyword evidence="11 12" id="KW-0472">Membrane</keyword>
<evidence type="ECO:0000259" key="13">
    <source>
        <dbReference type="PROSITE" id="PS50109"/>
    </source>
</evidence>
<gene>
    <name evidence="15" type="ORF">IC621_22055</name>
</gene>
<dbReference type="GO" id="GO:0005524">
    <property type="term" value="F:ATP binding"/>
    <property type="evidence" value="ECO:0007669"/>
    <property type="project" value="UniProtKB-KW"/>
</dbReference>
<evidence type="ECO:0000256" key="3">
    <source>
        <dbReference type="ARBA" id="ARBA00012438"/>
    </source>
</evidence>
<dbReference type="CDD" id="cd06225">
    <property type="entry name" value="HAMP"/>
    <property type="match status" value="1"/>
</dbReference>
<accession>A0A926NG91</accession>
<dbReference type="InterPro" id="IPR003660">
    <property type="entry name" value="HAMP_dom"/>
</dbReference>
<dbReference type="Gene3D" id="6.10.340.10">
    <property type="match status" value="1"/>
</dbReference>
<evidence type="ECO:0000256" key="11">
    <source>
        <dbReference type="ARBA" id="ARBA00023136"/>
    </source>
</evidence>
<evidence type="ECO:0000256" key="10">
    <source>
        <dbReference type="ARBA" id="ARBA00023012"/>
    </source>
</evidence>
<dbReference type="InterPro" id="IPR004358">
    <property type="entry name" value="Sig_transdc_His_kin-like_C"/>
</dbReference>
<keyword evidence="12" id="KW-0812">Transmembrane</keyword>
<keyword evidence="10" id="KW-0902">Two-component regulatory system</keyword>
<evidence type="ECO:0000256" key="12">
    <source>
        <dbReference type="SAM" id="Phobius"/>
    </source>
</evidence>
<evidence type="ECO:0000256" key="5">
    <source>
        <dbReference type="ARBA" id="ARBA00022553"/>
    </source>
</evidence>
<name>A0A926NG91_9BACI</name>
<dbReference type="AlphaFoldDB" id="A0A926NG91"/>
<dbReference type="InterPro" id="IPR050640">
    <property type="entry name" value="Bact_2-comp_sensor_kinase"/>
</dbReference>
<sequence length="475" mass="55019">MKTIRNKLLLYFFVFVVLFNIVSVSIYFSSSRMLNEYNRSFERFLLLNEISQQAASVYDVVNAYVVEKDQSFLKEFQTLKLEFLQNKESLGEKLDEIDEIQLKKYQNLMSTLITESELTMGFMIRDDLNQYTFHLRETRNTSSYIQESTIQLIDLELSEYQVSYEEMKKRNEAFKWFTLFLFISTVLLAVFLALWFSKGITRPIHRLSQAAREISVGKLDGQEVVVESNDEMKLLSDTFNHMRQNIRELIVEIKEKSELDQLLNELELKHLQNQINPHFLFNTLNTISRMAYLEDAKVSSRLIESVSTLLRYSLGDLKKSVTLREEVNVVREYFYIQKTRFADRIQFVTTIDEEGLDLKVPSLTLQPLIENSFIHGVESYEEGGVITLRVSDHGDHVSVEVSDNGVGMGKQKIQNLLLMQGDEENHVGHSTGIGLKNVIRRLQLFYKNEDVVHILSKLGEGTTITLRLPKGGNAK</sequence>
<dbReference type="SUPFAM" id="SSF55874">
    <property type="entry name" value="ATPase domain of HSP90 chaperone/DNA topoisomerase II/histidine kinase"/>
    <property type="match status" value="1"/>
</dbReference>
<dbReference type="Pfam" id="PF02518">
    <property type="entry name" value="HATPase_c"/>
    <property type="match status" value="1"/>
</dbReference>
<comment type="caution">
    <text evidence="15">The sequence shown here is derived from an EMBL/GenBank/DDBJ whole genome shotgun (WGS) entry which is preliminary data.</text>
</comment>
<proteinExistence type="predicted"/>
<dbReference type="SMART" id="SM00387">
    <property type="entry name" value="HATPase_c"/>
    <property type="match status" value="1"/>
</dbReference>
<dbReference type="GO" id="GO:0005886">
    <property type="term" value="C:plasma membrane"/>
    <property type="evidence" value="ECO:0007669"/>
    <property type="project" value="UniProtKB-SubCell"/>
</dbReference>
<evidence type="ECO:0000313" key="16">
    <source>
        <dbReference type="Proteomes" id="UP000626844"/>
    </source>
</evidence>
<evidence type="ECO:0000256" key="6">
    <source>
        <dbReference type="ARBA" id="ARBA00022679"/>
    </source>
</evidence>
<evidence type="ECO:0000256" key="2">
    <source>
        <dbReference type="ARBA" id="ARBA00004651"/>
    </source>
</evidence>
<dbReference type="Pfam" id="PF06580">
    <property type="entry name" value="His_kinase"/>
    <property type="match status" value="1"/>
</dbReference>
<dbReference type="RefSeq" id="WP_191161508.1">
    <property type="nucleotide sequence ID" value="NZ_JACXAI010000038.1"/>
</dbReference>
<reference evidence="15" key="1">
    <citation type="submission" date="2020-09" db="EMBL/GenBank/DDBJ databases">
        <title>A novel bacterium of genus Bacillus, isolated from South China Sea.</title>
        <authorList>
            <person name="Huang H."/>
            <person name="Mo K."/>
            <person name="Hu Y."/>
        </authorList>
    </citation>
    <scope>NUCLEOTIDE SEQUENCE</scope>
    <source>
        <strain evidence="15">IB182487</strain>
    </source>
</reference>
<evidence type="ECO:0000256" key="7">
    <source>
        <dbReference type="ARBA" id="ARBA00022741"/>
    </source>
</evidence>
<keyword evidence="9" id="KW-0067">ATP-binding</keyword>
<keyword evidence="12" id="KW-1133">Transmembrane helix</keyword>
<dbReference type="InterPro" id="IPR036890">
    <property type="entry name" value="HATPase_C_sf"/>
</dbReference>
<evidence type="ECO:0000256" key="8">
    <source>
        <dbReference type="ARBA" id="ARBA00022777"/>
    </source>
</evidence>
<dbReference type="SUPFAM" id="SSF158472">
    <property type="entry name" value="HAMP domain-like"/>
    <property type="match status" value="1"/>
</dbReference>
<evidence type="ECO:0000313" key="15">
    <source>
        <dbReference type="EMBL" id="MBD1382889.1"/>
    </source>
</evidence>
<dbReference type="SMART" id="SM00304">
    <property type="entry name" value="HAMP"/>
    <property type="match status" value="1"/>
</dbReference>
<feature type="transmembrane region" description="Helical" evidence="12">
    <location>
        <begin position="9"/>
        <end position="28"/>
    </location>
</feature>
<feature type="domain" description="HAMP" evidence="14">
    <location>
        <begin position="198"/>
        <end position="251"/>
    </location>
</feature>
<comment type="catalytic activity">
    <reaction evidence="1">
        <text>ATP + protein L-histidine = ADP + protein N-phospho-L-histidine.</text>
        <dbReference type="EC" id="2.7.13.3"/>
    </reaction>
</comment>
<dbReference type="PANTHER" id="PTHR34220">
    <property type="entry name" value="SENSOR HISTIDINE KINASE YPDA"/>
    <property type="match status" value="1"/>
</dbReference>
<keyword evidence="5" id="KW-0597">Phosphoprotein</keyword>
<dbReference type="Gene3D" id="3.30.565.10">
    <property type="entry name" value="Histidine kinase-like ATPase, C-terminal domain"/>
    <property type="match status" value="1"/>
</dbReference>
<keyword evidence="7" id="KW-0547">Nucleotide-binding</keyword>
<comment type="subcellular location">
    <subcellularLocation>
        <location evidence="2">Cell membrane</location>
        <topology evidence="2">Multi-pass membrane protein</topology>
    </subcellularLocation>
</comment>
<evidence type="ECO:0000256" key="1">
    <source>
        <dbReference type="ARBA" id="ARBA00000085"/>
    </source>
</evidence>
<dbReference type="InterPro" id="IPR003594">
    <property type="entry name" value="HATPase_dom"/>
</dbReference>
<organism evidence="15 16">
    <name type="scientific">Metabacillus arenae</name>
    <dbReference type="NCBI Taxonomy" id="2771434"/>
    <lineage>
        <taxon>Bacteria</taxon>
        <taxon>Bacillati</taxon>
        <taxon>Bacillota</taxon>
        <taxon>Bacilli</taxon>
        <taxon>Bacillales</taxon>
        <taxon>Bacillaceae</taxon>
        <taxon>Metabacillus</taxon>
    </lineage>
</organism>
<dbReference type="GO" id="GO:0000155">
    <property type="term" value="F:phosphorelay sensor kinase activity"/>
    <property type="evidence" value="ECO:0007669"/>
    <property type="project" value="InterPro"/>
</dbReference>
<keyword evidence="16" id="KW-1185">Reference proteome</keyword>
<feature type="transmembrane region" description="Helical" evidence="12">
    <location>
        <begin position="176"/>
        <end position="196"/>
    </location>
</feature>
<dbReference type="Pfam" id="PF00672">
    <property type="entry name" value="HAMP"/>
    <property type="match status" value="1"/>
</dbReference>
<dbReference type="EC" id="2.7.13.3" evidence="3"/>
<evidence type="ECO:0000259" key="14">
    <source>
        <dbReference type="PROSITE" id="PS50885"/>
    </source>
</evidence>
<protein>
    <recommendedName>
        <fullName evidence="3">histidine kinase</fullName>
        <ecNumber evidence="3">2.7.13.3</ecNumber>
    </recommendedName>
</protein>
<dbReference type="PROSITE" id="PS50109">
    <property type="entry name" value="HIS_KIN"/>
    <property type="match status" value="1"/>
</dbReference>
<dbReference type="InterPro" id="IPR005467">
    <property type="entry name" value="His_kinase_dom"/>
</dbReference>
<dbReference type="Proteomes" id="UP000626844">
    <property type="component" value="Unassembled WGS sequence"/>
</dbReference>
<evidence type="ECO:0000256" key="9">
    <source>
        <dbReference type="ARBA" id="ARBA00022840"/>
    </source>
</evidence>
<dbReference type="InterPro" id="IPR010559">
    <property type="entry name" value="Sig_transdc_His_kin_internal"/>
</dbReference>